<sequence>MQHTDYSEFKIQDDWWVWARQKSNSERKTIPFEETHSFKGILKKALQCFAKGG</sequence>
<evidence type="ECO:0000313" key="1">
    <source>
        <dbReference type="EMBL" id="AFY82279.1"/>
    </source>
</evidence>
<dbReference type="EMBL" id="CP003607">
    <property type="protein sequence ID" value="AFY82279.1"/>
    <property type="molecule type" value="Genomic_DNA"/>
</dbReference>
<dbReference type="AlphaFoldDB" id="K9TJV4"/>
<accession>K9TJV4</accession>
<gene>
    <name evidence="1" type="ORF">Oscil6304_2665</name>
</gene>
<proteinExistence type="predicted"/>
<reference evidence="1 2" key="1">
    <citation type="submission" date="2012-06" db="EMBL/GenBank/DDBJ databases">
        <title>Finished chromosome of genome of Oscillatoria acuminata PCC 6304.</title>
        <authorList>
            <consortium name="US DOE Joint Genome Institute"/>
            <person name="Gugger M."/>
            <person name="Coursin T."/>
            <person name="Rippka R."/>
            <person name="Tandeau De Marsac N."/>
            <person name="Huntemann M."/>
            <person name="Wei C.-L."/>
            <person name="Han J."/>
            <person name="Detter J.C."/>
            <person name="Han C."/>
            <person name="Tapia R."/>
            <person name="Davenport K."/>
            <person name="Daligault H."/>
            <person name="Erkkila T."/>
            <person name="Gu W."/>
            <person name="Munk A.C.C."/>
            <person name="Teshima H."/>
            <person name="Xu Y."/>
            <person name="Chain P."/>
            <person name="Chen A."/>
            <person name="Krypides N."/>
            <person name="Mavromatis K."/>
            <person name="Markowitz V."/>
            <person name="Szeto E."/>
            <person name="Ivanova N."/>
            <person name="Mikhailova N."/>
            <person name="Ovchinnikova G."/>
            <person name="Pagani I."/>
            <person name="Pati A."/>
            <person name="Goodwin L."/>
            <person name="Peters L."/>
            <person name="Pitluck S."/>
            <person name="Woyke T."/>
            <person name="Kerfeld C."/>
        </authorList>
    </citation>
    <scope>NUCLEOTIDE SEQUENCE [LARGE SCALE GENOMIC DNA]</scope>
    <source>
        <strain evidence="1 2">PCC 6304</strain>
    </source>
</reference>
<dbReference type="Proteomes" id="UP000010367">
    <property type="component" value="Chromosome"/>
</dbReference>
<dbReference type="InParanoid" id="K9TJV4"/>
<dbReference type="KEGG" id="oac:Oscil6304_2665"/>
<keyword evidence="2" id="KW-1185">Reference proteome</keyword>
<protein>
    <submittedName>
        <fullName evidence="1">Uncharacterized protein</fullName>
    </submittedName>
</protein>
<dbReference type="HOGENOM" id="CLU_3064169_0_0_3"/>
<dbReference type="RefSeq" id="WP_015148920.1">
    <property type="nucleotide sequence ID" value="NC_019693.1"/>
</dbReference>
<name>K9TJV4_9CYAN</name>
<organism evidence="1 2">
    <name type="scientific">Oscillatoria acuminata PCC 6304</name>
    <dbReference type="NCBI Taxonomy" id="56110"/>
    <lineage>
        <taxon>Bacteria</taxon>
        <taxon>Bacillati</taxon>
        <taxon>Cyanobacteriota</taxon>
        <taxon>Cyanophyceae</taxon>
        <taxon>Oscillatoriophycideae</taxon>
        <taxon>Oscillatoriales</taxon>
        <taxon>Oscillatoriaceae</taxon>
        <taxon>Oscillatoria</taxon>
    </lineage>
</organism>
<evidence type="ECO:0000313" key="2">
    <source>
        <dbReference type="Proteomes" id="UP000010367"/>
    </source>
</evidence>